<dbReference type="PANTHER" id="PTHR46025:SF3">
    <property type="entry name" value="XYLOSYLTRANSFERASE OXT"/>
    <property type="match status" value="1"/>
</dbReference>
<evidence type="ECO:0000256" key="9">
    <source>
        <dbReference type="ARBA" id="ARBA00022989"/>
    </source>
</evidence>
<evidence type="ECO:0000256" key="12">
    <source>
        <dbReference type="ARBA" id="ARBA00023157"/>
    </source>
</evidence>
<dbReference type="PANTHER" id="PTHR46025">
    <property type="entry name" value="XYLOSYLTRANSFERASE OXT"/>
    <property type="match status" value="1"/>
</dbReference>
<keyword evidence="6" id="KW-0479">Metal-binding</keyword>
<comment type="subcellular location">
    <subcellularLocation>
        <location evidence="2">Endoplasmic reticulum membrane</location>
        <topology evidence="2">Single-pass type II membrane protein</topology>
    </subcellularLocation>
    <subcellularLocation>
        <location evidence="1">Golgi apparatus membrane</location>
        <topology evidence="1">Single-pass type II membrane protein</topology>
    </subcellularLocation>
</comment>
<evidence type="ECO:0000256" key="5">
    <source>
        <dbReference type="ARBA" id="ARBA00022692"/>
    </source>
</evidence>
<evidence type="ECO:0000256" key="7">
    <source>
        <dbReference type="ARBA" id="ARBA00022824"/>
    </source>
</evidence>
<evidence type="ECO:0000256" key="11">
    <source>
        <dbReference type="ARBA" id="ARBA00023136"/>
    </source>
</evidence>
<evidence type="ECO:0000256" key="6">
    <source>
        <dbReference type="ARBA" id="ARBA00022723"/>
    </source>
</evidence>
<dbReference type="GO" id="GO:0015012">
    <property type="term" value="P:heparan sulfate proteoglycan biosynthetic process"/>
    <property type="evidence" value="ECO:0007669"/>
    <property type="project" value="TreeGrafter"/>
</dbReference>
<evidence type="ECO:0000256" key="4">
    <source>
        <dbReference type="ARBA" id="ARBA00022679"/>
    </source>
</evidence>
<evidence type="ECO:0000256" key="10">
    <source>
        <dbReference type="ARBA" id="ARBA00023034"/>
    </source>
</evidence>
<keyword evidence="7" id="KW-0256">Endoplasmic reticulum</keyword>
<keyword evidence="9" id="KW-1133">Transmembrane helix</keyword>
<protein>
    <recommendedName>
        <fullName evidence="14">Peptide O-xylosyltransferase</fullName>
    </recommendedName>
</protein>
<dbReference type="GO" id="GO:0046872">
    <property type="term" value="F:metal ion binding"/>
    <property type="evidence" value="ECO:0007669"/>
    <property type="project" value="UniProtKB-KW"/>
</dbReference>
<reference evidence="15" key="1">
    <citation type="submission" date="2022-12" db="EMBL/GenBank/DDBJ databases">
        <title>Polyphasic identification of a Novel Hot-Spring Cyanobacterium Ocullathermofonsia sinensis gen nov. sp. nov. and Genomic Insights on its Adaptations to the Thermal Habitat.</title>
        <authorList>
            <person name="Daroch M."/>
            <person name="Tang J."/>
            <person name="Jiang Y."/>
        </authorList>
    </citation>
    <scope>NUCLEOTIDE SEQUENCE</scope>
    <source>
        <strain evidence="15">PKUAC-SCTA174</strain>
    </source>
</reference>
<dbReference type="GO" id="GO:0050650">
    <property type="term" value="P:chondroitin sulfate proteoglycan biosynthetic process"/>
    <property type="evidence" value="ECO:0007669"/>
    <property type="project" value="TreeGrafter"/>
</dbReference>
<keyword evidence="4" id="KW-0808">Transferase</keyword>
<proteinExistence type="predicted"/>
<gene>
    <name evidence="15" type="ORF">OXH18_15245</name>
</gene>
<keyword evidence="5" id="KW-0812">Transmembrane</keyword>
<keyword evidence="8" id="KW-0735">Signal-anchor</keyword>
<dbReference type="Pfam" id="PF02485">
    <property type="entry name" value="Branch"/>
    <property type="match status" value="1"/>
</dbReference>
<evidence type="ECO:0000256" key="1">
    <source>
        <dbReference type="ARBA" id="ARBA00004323"/>
    </source>
</evidence>
<dbReference type="RefSeq" id="WP_268607956.1">
    <property type="nucleotide sequence ID" value="NZ_CP113797.1"/>
</dbReference>
<dbReference type="Proteomes" id="UP001163152">
    <property type="component" value="Chromosome"/>
</dbReference>
<name>A0A9E9C5T8_9CYAN</name>
<dbReference type="AlphaFoldDB" id="A0A9E9C5T8"/>
<evidence type="ECO:0000256" key="8">
    <source>
        <dbReference type="ARBA" id="ARBA00022968"/>
    </source>
</evidence>
<dbReference type="InterPro" id="IPR003406">
    <property type="entry name" value="Glyco_trans_14"/>
</dbReference>
<dbReference type="GO" id="GO:0016020">
    <property type="term" value="C:membrane"/>
    <property type="evidence" value="ECO:0007669"/>
    <property type="project" value="InterPro"/>
</dbReference>
<organism evidence="15 16">
    <name type="scientific">Thermocoleostomius sinensis A174</name>
    <dbReference type="NCBI Taxonomy" id="2016057"/>
    <lineage>
        <taxon>Bacteria</taxon>
        <taxon>Bacillati</taxon>
        <taxon>Cyanobacteriota</taxon>
        <taxon>Cyanophyceae</taxon>
        <taxon>Oculatellales</taxon>
        <taxon>Oculatellaceae</taxon>
        <taxon>Thermocoleostomius</taxon>
    </lineage>
</organism>
<dbReference type="GO" id="GO:0030158">
    <property type="term" value="F:protein xylosyltransferase activity"/>
    <property type="evidence" value="ECO:0007669"/>
    <property type="project" value="InterPro"/>
</dbReference>
<keyword evidence="12" id="KW-1015">Disulfide bond</keyword>
<accession>A0A9E9C5T8</accession>
<keyword evidence="10" id="KW-0333">Golgi apparatus</keyword>
<keyword evidence="13" id="KW-0325">Glycoprotein</keyword>
<dbReference type="InterPro" id="IPR043538">
    <property type="entry name" value="XYLT"/>
</dbReference>
<dbReference type="EMBL" id="CP113797">
    <property type="protein sequence ID" value="WAL58534.1"/>
    <property type="molecule type" value="Genomic_DNA"/>
</dbReference>
<evidence type="ECO:0000256" key="3">
    <source>
        <dbReference type="ARBA" id="ARBA00022676"/>
    </source>
</evidence>
<evidence type="ECO:0000256" key="13">
    <source>
        <dbReference type="ARBA" id="ARBA00023180"/>
    </source>
</evidence>
<evidence type="ECO:0000256" key="14">
    <source>
        <dbReference type="ARBA" id="ARBA00042865"/>
    </source>
</evidence>
<evidence type="ECO:0000313" key="15">
    <source>
        <dbReference type="EMBL" id="WAL58534.1"/>
    </source>
</evidence>
<sequence>MKVVYLIQTYWNAQQIYRLVRTLKQASPNCFVLVYHDASVFELDSAPIQKYDDVVVINTKIQPRRGRFSLVQCYLDAVNWLFHHHIDFDWLCNLSGQDYPIQPLSEIEEYLFTTSYDGFIEYFDALSTENSSLWQHQEGISRYFYQYRWLFDVSTDWLRTLSKPVKIIVNHGQTFLKIQTTYGIAVGVRANPSPFDSDLICYVGSDFKTLSKKCVQFIYETFKENGSLVEYYRKTCLPEESFVQTILVNSKKFNLLNDNKRFIKWGNQSQGHPQLLVTTDYLSLTKTDAHFARKFDCNKDSNILDLLDCKILS</sequence>
<keyword evidence="3 15" id="KW-0328">Glycosyltransferase</keyword>
<dbReference type="KEGG" id="tsin:OXH18_15245"/>
<keyword evidence="16" id="KW-1185">Reference proteome</keyword>
<evidence type="ECO:0000256" key="2">
    <source>
        <dbReference type="ARBA" id="ARBA00004648"/>
    </source>
</evidence>
<keyword evidence="11" id="KW-0472">Membrane</keyword>
<evidence type="ECO:0000313" key="16">
    <source>
        <dbReference type="Proteomes" id="UP001163152"/>
    </source>
</evidence>